<proteinExistence type="predicted"/>
<reference evidence="1 2" key="1">
    <citation type="submission" date="2016-10" db="EMBL/GenBank/DDBJ databases">
        <authorList>
            <person name="de Groot N.N."/>
        </authorList>
    </citation>
    <scope>NUCLEOTIDE SEQUENCE [LARGE SCALE GENOMIC DNA]</scope>
    <source>
        <strain evidence="1 2">DSM 19073</strain>
    </source>
</reference>
<protein>
    <submittedName>
        <fullName evidence="1">Uncharacterized protein</fullName>
    </submittedName>
</protein>
<name>A0A1I3I6F5_9RHOB</name>
<dbReference type="Proteomes" id="UP000199110">
    <property type="component" value="Unassembled WGS sequence"/>
</dbReference>
<dbReference type="EMBL" id="FORA01000001">
    <property type="protein sequence ID" value="SFI43594.1"/>
    <property type="molecule type" value="Genomic_DNA"/>
</dbReference>
<accession>A0A1I3I6F5</accession>
<dbReference type="STRING" id="390807.SAMN04488095_0837"/>
<keyword evidence="2" id="KW-1185">Reference proteome</keyword>
<dbReference type="RefSeq" id="WP_092777387.1">
    <property type="nucleotide sequence ID" value="NZ_FORA01000001.1"/>
</dbReference>
<gene>
    <name evidence="1" type="ORF">SAMN04488095_0837</name>
</gene>
<evidence type="ECO:0000313" key="2">
    <source>
        <dbReference type="Proteomes" id="UP000199110"/>
    </source>
</evidence>
<sequence>MGGMHDVQVFTYAGQGGAFGEPISVTNPIPSTRTTKGVELWFHPGLGQRPFRDGDLAAMVLTPP</sequence>
<dbReference type="AlphaFoldDB" id="A0A1I3I6F5"/>
<organism evidence="1 2">
    <name type="scientific">Jannaschia pohangensis</name>
    <dbReference type="NCBI Taxonomy" id="390807"/>
    <lineage>
        <taxon>Bacteria</taxon>
        <taxon>Pseudomonadati</taxon>
        <taxon>Pseudomonadota</taxon>
        <taxon>Alphaproteobacteria</taxon>
        <taxon>Rhodobacterales</taxon>
        <taxon>Roseobacteraceae</taxon>
        <taxon>Jannaschia</taxon>
    </lineage>
</organism>
<evidence type="ECO:0000313" key="1">
    <source>
        <dbReference type="EMBL" id="SFI43594.1"/>
    </source>
</evidence>